<name>A0A7S3MU06_9CILI</name>
<evidence type="ECO:0000313" key="5">
    <source>
        <dbReference type="EMBL" id="CAE0317648.1"/>
    </source>
</evidence>
<proteinExistence type="inferred from homology"/>
<evidence type="ECO:0000256" key="3">
    <source>
        <dbReference type="SAM" id="Coils"/>
    </source>
</evidence>
<dbReference type="InterPro" id="IPR019579">
    <property type="entry name" value="FAM161A/B"/>
</dbReference>
<feature type="region of interest" description="Disordered" evidence="4">
    <location>
        <begin position="476"/>
        <end position="495"/>
    </location>
</feature>
<gene>
    <name evidence="5" type="ORF">FSAL1345_LOCUS917</name>
</gene>
<dbReference type="AlphaFoldDB" id="A0A7S3MU06"/>
<evidence type="ECO:0000256" key="2">
    <source>
        <dbReference type="ARBA" id="ARBA00023054"/>
    </source>
</evidence>
<protein>
    <submittedName>
        <fullName evidence="5">Uncharacterized protein</fullName>
    </submittedName>
</protein>
<dbReference type="GO" id="GO:0005929">
    <property type="term" value="C:cilium"/>
    <property type="evidence" value="ECO:0007669"/>
    <property type="project" value="TreeGrafter"/>
</dbReference>
<organism evidence="5">
    <name type="scientific">Fabrea salina</name>
    <dbReference type="NCBI Taxonomy" id="342563"/>
    <lineage>
        <taxon>Eukaryota</taxon>
        <taxon>Sar</taxon>
        <taxon>Alveolata</taxon>
        <taxon>Ciliophora</taxon>
        <taxon>Postciliodesmatophora</taxon>
        <taxon>Heterotrichea</taxon>
        <taxon>Heterotrichida</taxon>
        <taxon>Fabreidae</taxon>
        <taxon>Fabrea</taxon>
    </lineage>
</organism>
<dbReference type="GO" id="GO:0044782">
    <property type="term" value="P:cilium organization"/>
    <property type="evidence" value="ECO:0007669"/>
    <property type="project" value="TreeGrafter"/>
</dbReference>
<feature type="compositionally biased region" description="Basic and acidic residues" evidence="4">
    <location>
        <begin position="476"/>
        <end position="492"/>
    </location>
</feature>
<dbReference type="Pfam" id="PF10595">
    <property type="entry name" value="FAM161A_B"/>
    <property type="match status" value="1"/>
</dbReference>
<dbReference type="InterPro" id="IPR051655">
    <property type="entry name" value="FAM161"/>
</dbReference>
<dbReference type="PANTHER" id="PTHR21501">
    <property type="entry name" value="PROTEIN FAM-161"/>
    <property type="match status" value="1"/>
</dbReference>
<feature type="coiled-coil region" evidence="3">
    <location>
        <begin position="767"/>
        <end position="850"/>
    </location>
</feature>
<evidence type="ECO:0000256" key="1">
    <source>
        <dbReference type="ARBA" id="ARBA00006663"/>
    </source>
</evidence>
<accession>A0A7S3MU06</accession>
<feature type="compositionally biased region" description="Basic and acidic residues" evidence="4">
    <location>
        <begin position="73"/>
        <end position="85"/>
    </location>
</feature>
<evidence type="ECO:0000256" key="4">
    <source>
        <dbReference type="SAM" id="MobiDB-lite"/>
    </source>
</evidence>
<comment type="similarity">
    <text evidence="1">Belongs to the FAM161 family.</text>
</comment>
<sequence>METSYSEFPEEDLFKTSNYKFEELGAPPSLSIRDAKATRDLISSLQNQISNLRSSCKFEPVTSPSEPSVLETSPKEPSPKSERKQVQFHTSPPKQFKQSPKKPQKDFDFPSYSRGIDPPPDLDIGFMQRKPEAKPSCIPPEKLIYEQKYEKYLKEKYQSKASQKGVPRMITWEDPEIIKHLKQLFLRWCGPSSLRLSREVLLQELAKNPEVAELFGFEPGVNDAQVKEVFDNTGSEATLSLDEFLMLFQVSKNNTVKPLKKFIEEDQKPEAKDRPKKESLSVPEHLQQKLIKIFHRVEIKTGGENNAELLGTTLKNEESLFKSFSEVIQEILENSSEVEVIAQDIIDDIVNKNSEALTVSEFLKYFEFLNKFHKIQDEKLFEINLNSNQVATLNEVLENIPEETPGFLNTQELVRSLSEDGEVQAIWNESARKPLGIGDVPEETVGEVIERISAEAPSNLTQEEFFFFFTVKGRPDPGKSQKLSKTEPKQETPQEVPLGTRYNITVPEPFNFERREGRKGTSIRERKLKEMLEEKEQQIKEVTTCTYKAKPVPPEVKIPLFEQIMREQEERRCQVKKESVALTKAMEKPFSFYFRDLLKSQKQPQPFTESQPVFHANPVPWTTKLPLYHKMVSEREASRKERIEKAKKELLKQSKMPPRMEMHQNTKEEPKLRAQSAKRFKAKEVPDFKALQAQFQASLDSKKGSFVPTQPQPFKFNENIKSHKYLKFLDKTEDAQVKWGILSKPRTKSLGKPKIVPSMTQKAKEMIEHKRKTLQAQKEKQLKLQEEENQRLKKQEKMRKVVHNSSAIKSHKAELQQKQKEINQARKDNIKQAEAEYKAFKRDMKARLAERPLLIEQVVMQHIAKQLNQMGQQFYDEQHILGNLSELPEQDSLGESESFY</sequence>
<reference evidence="5" key="1">
    <citation type="submission" date="2021-01" db="EMBL/GenBank/DDBJ databases">
        <authorList>
            <person name="Corre E."/>
            <person name="Pelletier E."/>
            <person name="Niang G."/>
            <person name="Scheremetjew M."/>
            <person name="Finn R."/>
            <person name="Kale V."/>
            <person name="Holt S."/>
            <person name="Cochrane G."/>
            <person name="Meng A."/>
            <person name="Brown T."/>
            <person name="Cohen L."/>
        </authorList>
    </citation>
    <scope>NUCLEOTIDE SEQUENCE</scope>
</reference>
<dbReference type="EMBL" id="HBIF01001073">
    <property type="protein sequence ID" value="CAE0317648.1"/>
    <property type="molecule type" value="Transcribed_RNA"/>
</dbReference>
<feature type="region of interest" description="Disordered" evidence="4">
    <location>
        <begin position="53"/>
        <end position="134"/>
    </location>
</feature>
<dbReference type="GO" id="GO:0005856">
    <property type="term" value="C:cytoskeleton"/>
    <property type="evidence" value="ECO:0007669"/>
    <property type="project" value="UniProtKB-ARBA"/>
</dbReference>
<keyword evidence="2 3" id="KW-0175">Coiled coil</keyword>
<dbReference type="PANTHER" id="PTHR21501:SF1">
    <property type="entry name" value="PROTEIN FAM-161"/>
    <property type="match status" value="1"/>
</dbReference>